<gene>
    <name evidence="1" type="ORF">MSG28_000682</name>
</gene>
<accession>A0ACC0K210</accession>
<dbReference type="EMBL" id="CM046131">
    <property type="protein sequence ID" value="KAI8430394.1"/>
    <property type="molecule type" value="Genomic_DNA"/>
</dbReference>
<proteinExistence type="predicted"/>
<evidence type="ECO:0000313" key="2">
    <source>
        <dbReference type="Proteomes" id="UP001064048"/>
    </source>
</evidence>
<reference evidence="1 2" key="1">
    <citation type="journal article" date="2022" name="Genome Biol. Evol.">
        <title>The Spruce Budworm Genome: Reconstructing the Evolutionary History of Antifreeze Proteins.</title>
        <authorList>
            <person name="Beliveau C."/>
            <person name="Gagne P."/>
            <person name="Picq S."/>
            <person name="Vernygora O."/>
            <person name="Keeling C.I."/>
            <person name="Pinkney K."/>
            <person name="Doucet D."/>
            <person name="Wen F."/>
            <person name="Johnston J.S."/>
            <person name="Maaroufi H."/>
            <person name="Boyle B."/>
            <person name="Laroche J."/>
            <person name="Dewar K."/>
            <person name="Juretic N."/>
            <person name="Blackburn G."/>
            <person name="Nisole A."/>
            <person name="Brunet B."/>
            <person name="Brandao M."/>
            <person name="Lumley L."/>
            <person name="Duan J."/>
            <person name="Quan G."/>
            <person name="Lucarotti C.J."/>
            <person name="Roe A.D."/>
            <person name="Sperling F.A.H."/>
            <person name="Levesque R.C."/>
            <person name="Cusson M."/>
        </authorList>
    </citation>
    <scope>NUCLEOTIDE SEQUENCE [LARGE SCALE GENOMIC DNA]</scope>
    <source>
        <strain evidence="1">Glfc:IPQL:Cfum</strain>
    </source>
</reference>
<comment type="caution">
    <text evidence="1">The sequence shown here is derived from an EMBL/GenBank/DDBJ whole genome shotgun (WGS) entry which is preliminary data.</text>
</comment>
<evidence type="ECO:0000313" key="1">
    <source>
        <dbReference type="EMBL" id="KAI8430394.1"/>
    </source>
</evidence>
<keyword evidence="2" id="KW-1185">Reference proteome</keyword>
<sequence length="173" mass="19933">MEIASTQHLDFDWSNTVFCDEKTFKSSQHGRLQLWRRDGTRHTQDHVIPNKKSGRIAHRGAPRRAHEQKQVVTRAASSAHVSVIVFKEGSSFSFTLNSIFSAQTKLIYVILLFDFAHDRMVKWLENLITKLEVPDPILGRGRRSQIRSSLSKSRSGVVVEEIHVARWARKLMR</sequence>
<organism evidence="1 2">
    <name type="scientific">Choristoneura fumiferana</name>
    <name type="common">Spruce budworm moth</name>
    <name type="synonym">Archips fumiferana</name>
    <dbReference type="NCBI Taxonomy" id="7141"/>
    <lineage>
        <taxon>Eukaryota</taxon>
        <taxon>Metazoa</taxon>
        <taxon>Ecdysozoa</taxon>
        <taxon>Arthropoda</taxon>
        <taxon>Hexapoda</taxon>
        <taxon>Insecta</taxon>
        <taxon>Pterygota</taxon>
        <taxon>Neoptera</taxon>
        <taxon>Endopterygota</taxon>
        <taxon>Lepidoptera</taxon>
        <taxon>Glossata</taxon>
        <taxon>Ditrysia</taxon>
        <taxon>Tortricoidea</taxon>
        <taxon>Tortricidae</taxon>
        <taxon>Tortricinae</taxon>
        <taxon>Choristoneura</taxon>
    </lineage>
</organism>
<dbReference type="Proteomes" id="UP001064048">
    <property type="component" value="Chromosome Z"/>
</dbReference>
<protein>
    <submittedName>
        <fullName evidence="1">Uncharacterized protein</fullName>
    </submittedName>
</protein>
<name>A0ACC0K210_CHOFU</name>